<sequence>MSPLAIVTGASSGIGEATARRLSKEGFSLLLLARRFERLESLGLPNTLCRSIDVRDHEAVAIAVREAESVFGPTELLVNNAGLMQLGAVADQKRQEWQDMFDVNVVALLNACQTVLPGMTARRRGTIVNIGSIAGRNVYGNHTAYCGTKFAVHAISESLRKEVAADGVRIVVVAPGLVETELLDHTSSEDIKAGYRDYKASVGGAIPPEDVAEAIHWAYSLPPRTCIREIVLAPTTQDA</sequence>
<dbReference type="PRINTS" id="PR00081">
    <property type="entry name" value="GDHRDH"/>
</dbReference>
<dbReference type="InterPro" id="IPR002347">
    <property type="entry name" value="SDR_fam"/>
</dbReference>
<dbReference type="Pfam" id="PF00106">
    <property type="entry name" value="adh_short"/>
    <property type="match status" value="1"/>
</dbReference>
<proteinExistence type="inferred from homology"/>
<dbReference type="PANTHER" id="PTHR43115:SF4">
    <property type="entry name" value="DEHYDROGENASE_REDUCTASE SDR FAMILY MEMBER 11"/>
    <property type="match status" value="1"/>
</dbReference>
<name>A0ABY9KD91_9HYPH</name>
<dbReference type="PROSITE" id="PS00061">
    <property type="entry name" value="ADH_SHORT"/>
    <property type="match status" value="1"/>
</dbReference>
<keyword evidence="2 4" id="KW-0560">Oxidoreductase</keyword>
<dbReference type="EC" id="1.-.-.-" evidence="4"/>
<keyword evidence="4" id="KW-0614">Plasmid</keyword>
<dbReference type="InterPro" id="IPR020904">
    <property type="entry name" value="Sc_DH/Rdtase_CS"/>
</dbReference>
<gene>
    <name evidence="4" type="ORF">Q9315_21515</name>
</gene>
<geneLocation type="plasmid" evidence="4 5">
    <name>unnamed1</name>
</geneLocation>
<dbReference type="SUPFAM" id="SSF51735">
    <property type="entry name" value="NAD(P)-binding Rossmann-fold domains"/>
    <property type="match status" value="1"/>
</dbReference>
<dbReference type="PRINTS" id="PR00080">
    <property type="entry name" value="SDRFAMILY"/>
</dbReference>
<protein>
    <submittedName>
        <fullName evidence="4">SDR family oxidoreductase</fullName>
        <ecNumber evidence="4">1.-.-.-</ecNumber>
    </submittedName>
</protein>
<evidence type="ECO:0000256" key="1">
    <source>
        <dbReference type="ARBA" id="ARBA00006484"/>
    </source>
</evidence>
<accession>A0ABY9KD91</accession>
<evidence type="ECO:0000313" key="4">
    <source>
        <dbReference type="EMBL" id="WLS04776.1"/>
    </source>
</evidence>
<reference evidence="4 5" key="1">
    <citation type="submission" date="2023-08" db="EMBL/GenBank/DDBJ databases">
        <title>Pathogen: clinical or host-associated sample.</title>
        <authorList>
            <person name="Hergert J."/>
            <person name="Casey R."/>
            <person name="Wagner J."/>
            <person name="Young E.L."/>
            <person name="Oakeson K.F."/>
        </authorList>
    </citation>
    <scope>NUCLEOTIDE SEQUENCE [LARGE SCALE GENOMIC DNA]</scope>
    <source>
        <strain evidence="4 5">UPHL-collab-2</strain>
        <plasmid evidence="4 5">unnamed1</plasmid>
    </source>
</reference>
<dbReference type="Proteomes" id="UP001225788">
    <property type="component" value="Plasmid unnamed1"/>
</dbReference>
<keyword evidence="5" id="KW-1185">Reference proteome</keyword>
<dbReference type="RefSeq" id="WP_306161005.1">
    <property type="nucleotide sequence ID" value="NZ_CP132315.1"/>
</dbReference>
<dbReference type="InterPro" id="IPR036291">
    <property type="entry name" value="NAD(P)-bd_dom_sf"/>
</dbReference>
<evidence type="ECO:0000256" key="2">
    <source>
        <dbReference type="ARBA" id="ARBA00023002"/>
    </source>
</evidence>
<evidence type="ECO:0000313" key="5">
    <source>
        <dbReference type="Proteomes" id="UP001225788"/>
    </source>
</evidence>
<comment type="similarity">
    <text evidence="1 3">Belongs to the short-chain dehydrogenases/reductases (SDR) family.</text>
</comment>
<dbReference type="GO" id="GO:0016491">
    <property type="term" value="F:oxidoreductase activity"/>
    <property type="evidence" value="ECO:0007669"/>
    <property type="project" value="UniProtKB-KW"/>
</dbReference>
<evidence type="ECO:0000256" key="3">
    <source>
        <dbReference type="RuleBase" id="RU000363"/>
    </source>
</evidence>
<dbReference type="EMBL" id="CP132315">
    <property type="protein sequence ID" value="WLS04776.1"/>
    <property type="molecule type" value="Genomic_DNA"/>
</dbReference>
<dbReference type="Gene3D" id="3.40.50.720">
    <property type="entry name" value="NAD(P)-binding Rossmann-like Domain"/>
    <property type="match status" value="1"/>
</dbReference>
<dbReference type="PANTHER" id="PTHR43115">
    <property type="entry name" value="DEHYDROGENASE/REDUCTASE SDR FAMILY MEMBER 11"/>
    <property type="match status" value="1"/>
</dbReference>
<organism evidence="4 5">
    <name type="scientific">Shinella oryzae</name>
    <dbReference type="NCBI Taxonomy" id="2871820"/>
    <lineage>
        <taxon>Bacteria</taxon>
        <taxon>Pseudomonadati</taxon>
        <taxon>Pseudomonadota</taxon>
        <taxon>Alphaproteobacteria</taxon>
        <taxon>Hyphomicrobiales</taxon>
        <taxon>Rhizobiaceae</taxon>
        <taxon>Shinella</taxon>
    </lineage>
</organism>